<dbReference type="SUPFAM" id="SSF52540">
    <property type="entry name" value="P-loop containing nucleoside triphosphate hydrolases"/>
    <property type="match status" value="1"/>
</dbReference>
<evidence type="ECO:0000256" key="3">
    <source>
        <dbReference type="SAM" id="Phobius"/>
    </source>
</evidence>
<keyword evidence="3" id="KW-0812">Transmembrane</keyword>
<dbReference type="GO" id="GO:0005524">
    <property type="term" value="F:ATP binding"/>
    <property type="evidence" value="ECO:0007669"/>
    <property type="project" value="UniProtKB-KW"/>
</dbReference>
<organism evidence="5 6">
    <name type="scientific">Parthenolecanium corni</name>
    <dbReference type="NCBI Taxonomy" id="536013"/>
    <lineage>
        <taxon>Eukaryota</taxon>
        <taxon>Metazoa</taxon>
        <taxon>Ecdysozoa</taxon>
        <taxon>Arthropoda</taxon>
        <taxon>Hexapoda</taxon>
        <taxon>Insecta</taxon>
        <taxon>Pterygota</taxon>
        <taxon>Neoptera</taxon>
        <taxon>Paraneoptera</taxon>
        <taxon>Hemiptera</taxon>
        <taxon>Sternorrhyncha</taxon>
        <taxon>Coccoidea</taxon>
        <taxon>Coccidae</taxon>
        <taxon>Parthenolecanium</taxon>
    </lineage>
</organism>
<gene>
    <name evidence="5" type="ORF">V9T40_013332</name>
</gene>
<dbReference type="SMART" id="SM00382">
    <property type="entry name" value="AAA"/>
    <property type="match status" value="1"/>
</dbReference>
<dbReference type="Gene3D" id="3.40.1710.10">
    <property type="entry name" value="abc type-2 transporter like domain"/>
    <property type="match status" value="1"/>
</dbReference>
<sequence>MNDLELNDISGLNRKYSVRVQNAYKRYTPTSVALSGLNMNVPDGCIYGLLGPSGCGKTTLLNCIVGKSKLDSGIISLKINKLCDIGYMPQTLSLHTQLTVKENITFYGHLFGMLHGELRNRVNEYITFLELPNKHQFVNELSEGQKRRVSLIITLIHDPEILILDEPTVGMDLIISDRIWKRLLQMATNGKTIIITTHYIQEAQQAHKIGLMREGVLLAEESPQELMERCGCDDLETVFLQLSKKQETSSYNSQTYPEDQEAISQPFKDDRMLTIQKIRGIFYKDMALLKRGYTFLIFSLFLSTVTLTVFNVIIGKPPKNLSIGVINDESSFDGCNLKDIHACFLNQSKSILFSCLLTDFLRNETYKVIEYQNETKAVQDFRKNKIYAVLHFPKNYTEALSRRFTKFMENLNPVIVEQSLLDFWVDTSSTSIIDMMSSFFVIQFVLQFFSTLITLTVIFGIYGNSMDGSMFQFIILLMLISVSGMLFGIARPLEESHIIIRTIGTALPITWSIKGLQAIRFKNKSLLESPVLEAFGFNLAFIRLTKGEFEFSTLRRLAKWEFKLWRVRKLAK</sequence>
<dbReference type="Gene3D" id="3.40.50.300">
    <property type="entry name" value="P-loop containing nucleotide triphosphate hydrolases"/>
    <property type="match status" value="1"/>
</dbReference>
<reference evidence="5 6" key="1">
    <citation type="submission" date="2024-03" db="EMBL/GenBank/DDBJ databases">
        <title>Adaptation during the transition from Ophiocordyceps entomopathogen to insect associate is accompanied by gene loss and intensified selection.</title>
        <authorList>
            <person name="Ward C.M."/>
            <person name="Onetto C.A."/>
            <person name="Borneman A.R."/>
        </authorList>
    </citation>
    <scope>NUCLEOTIDE SEQUENCE [LARGE SCALE GENOMIC DNA]</scope>
    <source>
        <strain evidence="5">AWRI1</strain>
        <tissue evidence="5">Single Adult Female</tissue>
    </source>
</reference>
<accession>A0AAN9TLM6</accession>
<evidence type="ECO:0000259" key="4">
    <source>
        <dbReference type="PROSITE" id="PS50893"/>
    </source>
</evidence>
<dbReference type="PANTHER" id="PTHR43038">
    <property type="entry name" value="ATP-BINDING CASSETTE, SUB-FAMILY H, MEMBER 1"/>
    <property type="match status" value="1"/>
</dbReference>
<keyword evidence="6" id="KW-1185">Reference proteome</keyword>
<feature type="domain" description="ABC transporter" evidence="4">
    <location>
        <begin position="18"/>
        <end position="239"/>
    </location>
</feature>
<protein>
    <recommendedName>
        <fullName evidence="4">ABC transporter domain-containing protein</fullName>
    </recommendedName>
</protein>
<dbReference type="InterPro" id="IPR003439">
    <property type="entry name" value="ABC_transporter-like_ATP-bd"/>
</dbReference>
<dbReference type="Proteomes" id="UP001367676">
    <property type="component" value="Unassembled WGS sequence"/>
</dbReference>
<keyword evidence="3" id="KW-0472">Membrane</keyword>
<dbReference type="Pfam" id="PF00005">
    <property type="entry name" value="ABC_tran"/>
    <property type="match status" value="1"/>
</dbReference>
<dbReference type="AlphaFoldDB" id="A0AAN9TLM6"/>
<feature type="transmembrane region" description="Helical" evidence="3">
    <location>
        <begin position="469"/>
        <end position="490"/>
    </location>
</feature>
<dbReference type="GO" id="GO:0016887">
    <property type="term" value="F:ATP hydrolysis activity"/>
    <property type="evidence" value="ECO:0007669"/>
    <property type="project" value="InterPro"/>
</dbReference>
<dbReference type="CDD" id="cd03230">
    <property type="entry name" value="ABC_DR_subfamily_A"/>
    <property type="match status" value="1"/>
</dbReference>
<name>A0AAN9TLM6_9HEMI</name>
<dbReference type="PROSITE" id="PS50893">
    <property type="entry name" value="ABC_TRANSPORTER_2"/>
    <property type="match status" value="1"/>
</dbReference>
<evidence type="ECO:0000313" key="6">
    <source>
        <dbReference type="Proteomes" id="UP001367676"/>
    </source>
</evidence>
<dbReference type="InterPro" id="IPR003593">
    <property type="entry name" value="AAA+_ATPase"/>
</dbReference>
<keyword evidence="2" id="KW-0067">ATP-binding</keyword>
<evidence type="ECO:0000313" key="5">
    <source>
        <dbReference type="EMBL" id="KAK7595507.1"/>
    </source>
</evidence>
<keyword evidence="1" id="KW-0547">Nucleotide-binding</keyword>
<feature type="transmembrane region" description="Helical" evidence="3">
    <location>
        <begin position="439"/>
        <end position="463"/>
    </location>
</feature>
<dbReference type="InterPro" id="IPR027417">
    <property type="entry name" value="P-loop_NTPase"/>
</dbReference>
<comment type="caution">
    <text evidence="5">The sequence shown here is derived from an EMBL/GenBank/DDBJ whole genome shotgun (WGS) entry which is preliminary data.</text>
</comment>
<keyword evidence="3" id="KW-1133">Transmembrane helix</keyword>
<evidence type="ECO:0000256" key="2">
    <source>
        <dbReference type="ARBA" id="ARBA00022840"/>
    </source>
</evidence>
<dbReference type="EMBL" id="JBBCAQ010000018">
    <property type="protein sequence ID" value="KAK7595507.1"/>
    <property type="molecule type" value="Genomic_DNA"/>
</dbReference>
<dbReference type="PANTHER" id="PTHR43038:SF3">
    <property type="entry name" value="ABC TRANSPORTER G FAMILY MEMBER 20 ISOFORM X1"/>
    <property type="match status" value="1"/>
</dbReference>
<proteinExistence type="predicted"/>
<evidence type="ECO:0000256" key="1">
    <source>
        <dbReference type="ARBA" id="ARBA00022741"/>
    </source>
</evidence>
<feature type="transmembrane region" description="Helical" evidence="3">
    <location>
        <begin position="293"/>
        <end position="314"/>
    </location>
</feature>